<evidence type="ECO:0000313" key="1">
    <source>
        <dbReference type="EMBL" id="KAJ3555722.1"/>
    </source>
</evidence>
<protein>
    <submittedName>
        <fullName evidence="1">Uncharacterized protein</fullName>
    </submittedName>
</protein>
<organism evidence="1 2">
    <name type="scientific">Phlebia brevispora</name>
    <dbReference type="NCBI Taxonomy" id="194682"/>
    <lineage>
        <taxon>Eukaryota</taxon>
        <taxon>Fungi</taxon>
        <taxon>Dikarya</taxon>
        <taxon>Basidiomycota</taxon>
        <taxon>Agaricomycotina</taxon>
        <taxon>Agaricomycetes</taxon>
        <taxon>Polyporales</taxon>
        <taxon>Meruliaceae</taxon>
        <taxon>Phlebia</taxon>
    </lineage>
</organism>
<gene>
    <name evidence="1" type="ORF">NM688_g2414</name>
</gene>
<dbReference type="EMBL" id="JANHOG010000304">
    <property type="protein sequence ID" value="KAJ3555722.1"/>
    <property type="molecule type" value="Genomic_DNA"/>
</dbReference>
<evidence type="ECO:0000313" key="2">
    <source>
        <dbReference type="Proteomes" id="UP001148662"/>
    </source>
</evidence>
<comment type="caution">
    <text evidence="1">The sequence shown here is derived from an EMBL/GenBank/DDBJ whole genome shotgun (WGS) entry which is preliminary data.</text>
</comment>
<accession>A0ACC1T8J7</accession>
<dbReference type="Proteomes" id="UP001148662">
    <property type="component" value="Unassembled WGS sequence"/>
</dbReference>
<reference evidence="1" key="1">
    <citation type="submission" date="2022-07" db="EMBL/GenBank/DDBJ databases">
        <title>Genome Sequence of Phlebia brevispora.</title>
        <authorList>
            <person name="Buettner E."/>
        </authorList>
    </citation>
    <scope>NUCLEOTIDE SEQUENCE</scope>
    <source>
        <strain evidence="1">MPL23</strain>
    </source>
</reference>
<sequence length="125" mass="13725">MNHSSTFFLPFSSGNALSSFSFCLTRVSLTFILYSPLHEPHSMFHSYRVEGRIDQYSSGTRDERASSPDDQHRGPTQGISEPRAKIAFGSIDCSSIVARPPDHGVGGLAVDMILTRLQTARDGHV</sequence>
<name>A0ACC1T8J7_9APHY</name>
<keyword evidence="2" id="KW-1185">Reference proteome</keyword>
<proteinExistence type="predicted"/>